<accession>A0A0C2YFH8</accession>
<dbReference type="AlphaFoldDB" id="A0A0C2YFH8"/>
<gene>
    <name evidence="2" type="ORF">CCC_03762</name>
</gene>
<dbReference type="InterPro" id="IPR040026">
    <property type="entry name" value="FliD"/>
</dbReference>
<name>A0A0C2YFH8_PARME</name>
<evidence type="ECO:0000313" key="3">
    <source>
        <dbReference type="Proteomes" id="UP000031971"/>
    </source>
</evidence>
<reference evidence="2 3" key="1">
    <citation type="submission" date="2015-01" db="EMBL/GenBank/DDBJ databases">
        <title>Genome Sequence of Magnetospirillum magnetotacticum Strain MS-1.</title>
        <authorList>
            <person name="Marinov G.K."/>
            <person name="Smalley M.D."/>
            <person name="DeSalvo G."/>
        </authorList>
    </citation>
    <scope>NUCLEOTIDE SEQUENCE [LARGE SCALE GENOMIC DNA]</scope>
    <source>
        <strain evidence="2 3">MS-1</strain>
    </source>
</reference>
<dbReference type="GO" id="GO:0071973">
    <property type="term" value="P:bacterial-type flagellum-dependent cell motility"/>
    <property type="evidence" value="ECO:0007669"/>
    <property type="project" value="TreeGrafter"/>
</dbReference>
<keyword evidence="2" id="KW-0969">Cilium</keyword>
<evidence type="ECO:0000259" key="1">
    <source>
        <dbReference type="Pfam" id="PF07195"/>
    </source>
</evidence>
<dbReference type="GO" id="GO:0009421">
    <property type="term" value="C:bacterial-type flagellum filament cap"/>
    <property type="evidence" value="ECO:0007669"/>
    <property type="project" value="InterPro"/>
</dbReference>
<comment type="caution">
    <text evidence="2">The sequence shown here is derived from an EMBL/GenBank/DDBJ whole genome shotgun (WGS) entry which is preliminary data.</text>
</comment>
<dbReference type="PANTHER" id="PTHR30288:SF0">
    <property type="entry name" value="FLAGELLAR HOOK-ASSOCIATED PROTEIN 2"/>
    <property type="match status" value="1"/>
</dbReference>
<dbReference type="Pfam" id="PF07195">
    <property type="entry name" value="FliD_C"/>
    <property type="match status" value="1"/>
</dbReference>
<dbReference type="InterPro" id="IPR010809">
    <property type="entry name" value="FliD_C"/>
</dbReference>
<organism evidence="2 3">
    <name type="scientific">Paramagnetospirillum magnetotacticum MS-1</name>
    <dbReference type="NCBI Taxonomy" id="272627"/>
    <lineage>
        <taxon>Bacteria</taxon>
        <taxon>Pseudomonadati</taxon>
        <taxon>Pseudomonadota</taxon>
        <taxon>Alphaproteobacteria</taxon>
        <taxon>Rhodospirillales</taxon>
        <taxon>Magnetospirillaceae</taxon>
        <taxon>Paramagnetospirillum</taxon>
    </lineage>
</organism>
<sequence length="436" mass="43257">MGAQSAPEHQAMSTNAVSALPTALAGLLKQYTSPAQKSDGTTAATTASAAASPLSLGRDEAFSLSLGSAQSGQAMVGYTRLATLGGQADADLSAIASQSADSGSAGSVQVEVSQLATPQTLVTSLFGDPDSVSLGTGSLSVQMGAVDTETGAFTPQGNPTEISIAGGSLNDIAKSINDSGAGLTAKVVESGGGFELEISGKDTGSGKAFALSGLSELDFDPSHPVASPLTQTSEAGDAHYSADGTDYTWPSNTGVPVAFGTTASFTQTGSLSVDRSTTTDTVQKMMKSFNGLQQAIVEMTGDKGSLAANANLAAGMFKRLGDAAMAEYQTGGDVSTLSDIGIQVEKDGTLSVDQSVLAQALSKDPSSVQSLVAQAAKGMDDSIRPYLGNKGALSSQVSVLGSLMGRGASLLDYLGGGASSSSGLAGGATSLLSALS</sequence>
<keyword evidence="3" id="KW-1185">Reference proteome</keyword>
<keyword evidence="2" id="KW-0282">Flagellum</keyword>
<dbReference type="PANTHER" id="PTHR30288">
    <property type="entry name" value="FLAGELLAR CAP/ASSEMBLY PROTEIN FLID"/>
    <property type="match status" value="1"/>
</dbReference>
<proteinExistence type="predicted"/>
<dbReference type="Proteomes" id="UP000031971">
    <property type="component" value="Unassembled WGS sequence"/>
</dbReference>
<protein>
    <submittedName>
        <fullName evidence="2">Flagellar hook-associated protein FliD</fullName>
    </submittedName>
</protein>
<dbReference type="STRING" id="272627.CCC_03762"/>
<evidence type="ECO:0000313" key="2">
    <source>
        <dbReference type="EMBL" id="KIL98479.1"/>
    </source>
</evidence>
<keyword evidence="2" id="KW-0966">Cell projection</keyword>
<feature type="domain" description="Flagellar hook-associated protein 2 C-terminal" evidence="1">
    <location>
        <begin position="235"/>
        <end position="396"/>
    </location>
</feature>
<dbReference type="EMBL" id="JXSL01000028">
    <property type="protein sequence ID" value="KIL98479.1"/>
    <property type="molecule type" value="Genomic_DNA"/>
</dbReference>
<dbReference type="GO" id="GO:0007155">
    <property type="term" value="P:cell adhesion"/>
    <property type="evidence" value="ECO:0007669"/>
    <property type="project" value="InterPro"/>
</dbReference>